<dbReference type="EC" id="3.2.1.143" evidence="7"/>
<dbReference type="Proteomes" id="UP000265120">
    <property type="component" value="Chromosome 1"/>
</dbReference>
<evidence type="ECO:0000313" key="27">
    <source>
        <dbReference type="Proteomes" id="UP000265120"/>
    </source>
</evidence>
<dbReference type="CTD" id="54936"/>
<evidence type="ECO:0000256" key="22">
    <source>
        <dbReference type="ARBA" id="ARBA00043187"/>
    </source>
</evidence>
<evidence type="ECO:0000256" key="17">
    <source>
        <dbReference type="ARBA" id="ARBA00041057"/>
    </source>
</evidence>
<dbReference type="PANTHER" id="PTHR16222">
    <property type="entry name" value="ADP-RIBOSYLGLYCOHYDROLASE"/>
    <property type="match status" value="1"/>
</dbReference>
<evidence type="ECO:0000256" key="9">
    <source>
        <dbReference type="ARBA" id="ARBA00022490"/>
    </source>
</evidence>
<dbReference type="FunFam" id="1.10.4080.10:FF:000001">
    <property type="entry name" value="ADP-ribose glycohydrolase ARH3"/>
    <property type="match status" value="1"/>
</dbReference>
<comment type="subcellular location">
    <subcellularLocation>
        <location evidence="2">Chromosome</location>
    </subcellularLocation>
    <subcellularLocation>
        <location evidence="4">Cytoplasm</location>
    </subcellularLocation>
    <subcellularLocation>
        <location evidence="3">Mitochondrion matrix</location>
    </subcellularLocation>
    <subcellularLocation>
        <location evidence="1">Nucleus</location>
    </subcellularLocation>
</comment>
<dbReference type="GO" id="GO:0005634">
    <property type="term" value="C:nucleus"/>
    <property type="evidence" value="ECO:0007669"/>
    <property type="project" value="UniProtKB-SubCell"/>
</dbReference>
<dbReference type="OrthoDB" id="410104at2759"/>
<evidence type="ECO:0000256" key="6">
    <source>
        <dbReference type="ARBA" id="ARBA00011245"/>
    </source>
</evidence>
<feature type="binding site" evidence="25">
    <location>
        <position position="76"/>
    </location>
    <ligand>
        <name>Mg(2+)</name>
        <dbReference type="ChEBI" id="CHEBI:18420"/>
        <label>1</label>
    </ligand>
</feature>
<dbReference type="GeneTree" id="ENSGT00390000015369"/>
<evidence type="ECO:0000256" key="7">
    <source>
        <dbReference type="ARBA" id="ARBA00012255"/>
    </source>
</evidence>
<evidence type="ECO:0000256" key="10">
    <source>
        <dbReference type="ARBA" id="ARBA00022723"/>
    </source>
</evidence>
<keyword evidence="11" id="KW-0227">DNA damage</keyword>
<dbReference type="Ensembl" id="ENSCSET00000025519.1">
    <property type="protein sequence ID" value="ENSCSEP00000025182.1"/>
    <property type="gene ID" value="ENSCSEG00000016082.1"/>
</dbReference>
<comment type="catalytic activity">
    <reaction evidence="24">
        <text>alpha-NAD(+) + H2O = ADP-D-ribose + nicotinamide + H(+)</text>
        <dbReference type="Rhea" id="RHEA:68792"/>
        <dbReference type="ChEBI" id="CHEBI:15377"/>
        <dbReference type="ChEBI" id="CHEBI:15378"/>
        <dbReference type="ChEBI" id="CHEBI:17154"/>
        <dbReference type="ChEBI" id="CHEBI:57967"/>
        <dbReference type="ChEBI" id="CHEBI:77017"/>
    </reaction>
</comment>
<feature type="binding site" evidence="25">
    <location>
        <position position="315"/>
    </location>
    <ligand>
        <name>Mg(2+)</name>
        <dbReference type="ChEBI" id="CHEBI:18420"/>
        <label>1</label>
    </ligand>
</feature>
<dbReference type="SUPFAM" id="SSF101478">
    <property type="entry name" value="ADP-ribosylglycohydrolase"/>
    <property type="match status" value="1"/>
</dbReference>
<evidence type="ECO:0000256" key="11">
    <source>
        <dbReference type="ARBA" id="ARBA00022763"/>
    </source>
</evidence>
<evidence type="ECO:0000256" key="15">
    <source>
        <dbReference type="ARBA" id="ARBA00023204"/>
    </source>
</evidence>
<evidence type="ECO:0000256" key="25">
    <source>
        <dbReference type="PIRSR" id="PIRSR605502-1"/>
    </source>
</evidence>
<keyword evidence="16" id="KW-0539">Nucleus</keyword>
<evidence type="ECO:0000256" key="1">
    <source>
        <dbReference type="ARBA" id="ARBA00004123"/>
    </source>
</evidence>
<dbReference type="AlphaFoldDB" id="A0A3P8WEQ5"/>
<evidence type="ECO:0000256" key="12">
    <source>
        <dbReference type="ARBA" id="ARBA00022801"/>
    </source>
</evidence>
<dbReference type="InterPro" id="IPR050792">
    <property type="entry name" value="ADP-ribosylglycohydrolase"/>
</dbReference>
<dbReference type="GO" id="GO:0006281">
    <property type="term" value="P:DNA repair"/>
    <property type="evidence" value="ECO:0007669"/>
    <property type="project" value="UniProtKB-KW"/>
</dbReference>
<dbReference type="GO" id="GO:0140290">
    <property type="term" value="P:peptidyl-serine ADP-deribosylation"/>
    <property type="evidence" value="ECO:0007669"/>
    <property type="project" value="UniProtKB-ARBA"/>
</dbReference>
<comment type="similarity">
    <text evidence="5">Belongs to the ADP-ribosylglycohydrolase family.</text>
</comment>
<dbReference type="STRING" id="244447.ENSCSEP00000025182"/>
<reference evidence="26" key="2">
    <citation type="submission" date="2025-05" db="UniProtKB">
        <authorList>
            <consortium name="Ensembl"/>
        </authorList>
    </citation>
    <scope>IDENTIFICATION</scope>
</reference>
<evidence type="ECO:0000256" key="3">
    <source>
        <dbReference type="ARBA" id="ARBA00004305"/>
    </source>
</evidence>
<dbReference type="InterPro" id="IPR036705">
    <property type="entry name" value="Ribosyl_crysJ1_sf"/>
</dbReference>
<evidence type="ECO:0000256" key="2">
    <source>
        <dbReference type="ARBA" id="ARBA00004286"/>
    </source>
</evidence>
<keyword evidence="27" id="KW-1185">Reference proteome</keyword>
<organism evidence="26 27">
    <name type="scientific">Cynoglossus semilaevis</name>
    <name type="common">Tongue sole</name>
    <dbReference type="NCBI Taxonomy" id="244447"/>
    <lineage>
        <taxon>Eukaryota</taxon>
        <taxon>Metazoa</taxon>
        <taxon>Chordata</taxon>
        <taxon>Craniata</taxon>
        <taxon>Vertebrata</taxon>
        <taxon>Euteleostomi</taxon>
        <taxon>Actinopterygii</taxon>
        <taxon>Neopterygii</taxon>
        <taxon>Teleostei</taxon>
        <taxon>Neoteleostei</taxon>
        <taxon>Acanthomorphata</taxon>
        <taxon>Carangaria</taxon>
        <taxon>Pleuronectiformes</taxon>
        <taxon>Pleuronectoidei</taxon>
        <taxon>Cynoglossidae</taxon>
        <taxon>Cynoglossinae</taxon>
        <taxon>Cynoglossus</taxon>
    </lineage>
</organism>
<evidence type="ECO:0000256" key="19">
    <source>
        <dbReference type="ARBA" id="ARBA00042471"/>
    </source>
</evidence>
<evidence type="ECO:0000256" key="8">
    <source>
        <dbReference type="ARBA" id="ARBA00022454"/>
    </source>
</evidence>
<keyword evidence="8" id="KW-0158">Chromosome</keyword>
<evidence type="ECO:0000256" key="21">
    <source>
        <dbReference type="ARBA" id="ARBA00042850"/>
    </source>
</evidence>
<keyword evidence="15" id="KW-0234">DNA repair</keyword>
<dbReference type="Ensembl" id="ENSCSET00000025525.1">
    <property type="protein sequence ID" value="ENSCSEP00000025188.1"/>
    <property type="gene ID" value="ENSCSEG00000016082.1"/>
</dbReference>
<reference evidence="26 27" key="1">
    <citation type="journal article" date="2014" name="Nat. Genet.">
        <title>Whole-genome sequence of a flatfish provides insights into ZW sex chromosome evolution and adaptation to a benthic lifestyle.</title>
        <authorList>
            <person name="Chen S."/>
            <person name="Zhang G."/>
            <person name="Shao C."/>
            <person name="Huang Q."/>
            <person name="Liu G."/>
            <person name="Zhang P."/>
            <person name="Song W."/>
            <person name="An N."/>
            <person name="Chalopin D."/>
            <person name="Volff J.N."/>
            <person name="Hong Y."/>
            <person name="Li Q."/>
            <person name="Sha Z."/>
            <person name="Zhou H."/>
            <person name="Xie M."/>
            <person name="Yu Q."/>
            <person name="Liu Y."/>
            <person name="Xiang H."/>
            <person name="Wang N."/>
            <person name="Wu K."/>
            <person name="Yang C."/>
            <person name="Zhou Q."/>
            <person name="Liao X."/>
            <person name="Yang L."/>
            <person name="Hu Q."/>
            <person name="Zhang J."/>
            <person name="Meng L."/>
            <person name="Jin L."/>
            <person name="Tian Y."/>
            <person name="Lian J."/>
            <person name="Yang J."/>
            <person name="Miao G."/>
            <person name="Liu S."/>
            <person name="Liang Z."/>
            <person name="Yan F."/>
            <person name="Li Y."/>
            <person name="Sun B."/>
            <person name="Zhang H."/>
            <person name="Zhang J."/>
            <person name="Zhu Y."/>
            <person name="Du M."/>
            <person name="Zhao Y."/>
            <person name="Schartl M."/>
            <person name="Tang Q."/>
            <person name="Wang J."/>
        </authorList>
    </citation>
    <scope>NUCLEOTIDE SEQUENCE</scope>
</reference>
<dbReference type="Gene3D" id="1.10.4080.10">
    <property type="entry name" value="ADP-ribosylation/Crystallin J1"/>
    <property type="match status" value="1"/>
</dbReference>
<dbReference type="RefSeq" id="XP_024912220.1">
    <property type="nucleotide sequence ID" value="XM_025056452.1"/>
</dbReference>
<evidence type="ECO:0000256" key="5">
    <source>
        <dbReference type="ARBA" id="ARBA00010702"/>
    </source>
</evidence>
<accession>A0A3P8WEQ5</accession>
<evidence type="ECO:0000256" key="4">
    <source>
        <dbReference type="ARBA" id="ARBA00004496"/>
    </source>
</evidence>
<dbReference type="GO" id="GO:0005694">
    <property type="term" value="C:chromosome"/>
    <property type="evidence" value="ECO:0007669"/>
    <property type="project" value="UniProtKB-SubCell"/>
</dbReference>
<keyword evidence="14" id="KW-0496">Mitochondrion</keyword>
<feature type="binding site" evidence="25">
    <location>
        <position position="313"/>
    </location>
    <ligand>
        <name>Mg(2+)</name>
        <dbReference type="ChEBI" id="CHEBI:18420"/>
        <label>1</label>
    </ligand>
</feature>
<evidence type="ECO:0000256" key="14">
    <source>
        <dbReference type="ARBA" id="ARBA00023128"/>
    </source>
</evidence>
<dbReference type="OMA" id="HMEHVEA"/>
<dbReference type="GO" id="GO:0005759">
    <property type="term" value="C:mitochondrial matrix"/>
    <property type="evidence" value="ECO:0007669"/>
    <property type="project" value="UniProtKB-SubCell"/>
</dbReference>
<evidence type="ECO:0000256" key="16">
    <source>
        <dbReference type="ARBA" id="ARBA00023242"/>
    </source>
</evidence>
<feature type="binding site" evidence="25">
    <location>
        <position position="74"/>
    </location>
    <ligand>
        <name>Mg(2+)</name>
        <dbReference type="ChEBI" id="CHEBI:18420"/>
        <label>1</label>
    </ligand>
</feature>
<feature type="binding site" evidence="25">
    <location>
        <position position="75"/>
    </location>
    <ligand>
        <name>Mg(2+)</name>
        <dbReference type="ChEBI" id="CHEBI:18420"/>
        <label>1</label>
    </ligand>
</feature>
<comment type="cofactor">
    <cofactor evidence="25">
        <name>Mg(2+)</name>
        <dbReference type="ChEBI" id="CHEBI:18420"/>
    </cofactor>
    <text evidence="25">Binds 2 magnesium ions per subunit.</text>
</comment>
<keyword evidence="10 25" id="KW-0479">Metal-binding</keyword>
<evidence type="ECO:0000313" key="26">
    <source>
        <dbReference type="Ensembl" id="ENSCSEP00000025194.1"/>
    </source>
</evidence>
<dbReference type="Pfam" id="PF03747">
    <property type="entry name" value="ADP_ribosyl_GH"/>
    <property type="match status" value="1"/>
</dbReference>
<evidence type="ECO:0000256" key="13">
    <source>
        <dbReference type="ARBA" id="ARBA00022842"/>
    </source>
</evidence>
<evidence type="ECO:0000256" key="20">
    <source>
        <dbReference type="ARBA" id="ARBA00042722"/>
    </source>
</evidence>
<comment type="subunit">
    <text evidence="6">Monomer.</text>
</comment>
<name>A0A3P8WEQ5_CYNSE</name>
<proteinExistence type="inferred from homology"/>
<evidence type="ECO:0000256" key="18">
    <source>
        <dbReference type="ARBA" id="ARBA00042398"/>
    </source>
</evidence>
<dbReference type="PANTHER" id="PTHR16222:SF24">
    <property type="entry name" value="ADP-RIBOSYLHYDROLASE ARH3"/>
    <property type="match status" value="1"/>
</dbReference>
<evidence type="ECO:0000256" key="23">
    <source>
        <dbReference type="ARBA" id="ARBA00043193"/>
    </source>
</evidence>
<sequence>MAATAVRAAAAAVTAAAGSPASLSRFRGALVAAVVGDCVGGEFEGAEEVPMETVLRHLNGLENDTKGDATLEYSDDTAMARCVVQSLLTRGGFDEQDMAHRFAKEYSASPGRGYGAGVIQVLKKLASPHLSDVYQPAREQYNGRGSFGNGGAMRAAPFALGFPEQANVKKFARLGAMLTHSCSLGYNGALLQALAVHLSLQGALELPQQFISKLITEMENVEEDDAARSDARFLKEADKPFCERLYRVKDLMGRSTVSIEEVISELGNGIAALHSVPTAIFCVLHCLEPRECFPESYGGLERTIAFCLALGGDTDTIACMAGAIAGAHYGIQAIPQSWIKCCEGAEDADVSAGQLHMLYQQLSQSDSSDIRTGEKSYGLWTENKSNGAEKKNGTQ</sequence>
<keyword evidence="9" id="KW-0963">Cytoplasm</keyword>
<dbReference type="GO" id="GO:0046872">
    <property type="term" value="F:metal ion binding"/>
    <property type="evidence" value="ECO:0007669"/>
    <property type="project" value="UniProtKB-KW"/>
</dbReference>
<keyword evidence="12" id="KW-0378">Hydrolase</keyword>
<dbReference type="InterPro" id="IPR005502">
    <property type="entry name" value="Ribosyl_crysJ1"/>
</dbReference>
<feature type="binding site" evidence="25">
    <location>
        <position position="316"/>
    </location>
    <ligand>
        <name>Mg(2+)</name>
        <dbReference type="ChEBI" id="CHEBI:18420"/>
        <label>1</label>
    </ligand>
</feature>
<evidence type="ECO:0000256" key="24">
    <source>
        <dbReference type="ARBA" id="ARBA00049015"/>
    </source>
</evidence>
<dbReference type="GO" id="GO:0004649">
    <property type="term" value="F:poly(ADP-ribose) glycohydrolase activity"/>
    <property type="evidence" value="ECO:0007669"/>
    <property type="project" value="UniProtKB-EC"/>
</dbReference>
<protein>
    <recommendedName>
        <fullName evidence="17">ADP-ribosylhydrolase ARH3</fullName>
        <ecNumber evidence="7">3.2.1.143</ecNumber>
    </recommendedName>
    <alternativeName>
        <fullName evidence="18">ADP-ribose glycohydrolase ARH3</fullName>
    </alternativeName>
    <alternativeName>
        <fullName evidence="19">ADP-ribosylhydrolase 3</fullName>
    </alternativeName>
    <alternativeName>
        <fullName evidence="22">O-acetyl-ADP-ribose deacetylase ARH3</fullName>
    </alternativeName>
    <alternativeName>
        <fullName evidence="23">Poly(ADP-ribose) glycohydrolase ARH3</fullName>
    </alternativeName>
    <alternativeName>
        <fullName evidence="21">[Protein ADP-ribosylarginine] hydrolase-like protein 2</fullName>
    </alternativeName>
    <alternativeName>
        <fullName evidence="20">[Protein ADP-ribosylserine] hydrolase</fullName>
    </alternativeName>
</protein>
<dbReference type="Ensembl" id="ENSCSET00000025529.1">
    <property type="protein sequence ID" value="ENSCSEP00000025194.1"/>
    <property type="gene ID" value="ENSCSEG00000016082.1"/>
</dbReference>
<dbReference type="GeneID" id="103383607"/>
<dbReference type="RefSeq" id="XP_008315033.1">
    <property type="nucleotide sequence ID" value="XM_008316811.3"/>
</dbReference>
<keyword evidence="13 25" id="KW-0460">Magnesium</keyword>
<dbReference type="KEGG" id="csem:103383607"/>